<proteinExistence type="predicted"/>
<dbReference type="PROSITE" id="PS50222">
    <property type="entry name" value="EF_HAND_2"/>
    <property type="match status" value="1"/>
</dbReference>
<dbReference type="InterPro" id="IPR002048">
    <property type="entry name" value="EF_hand_dom"/>
</dbReference>
<dbReference type="Gene3D" id="1.10.238.10">
    <property type="entry name" value="EF-hand"/>
    <property type="match status" value="1"/>
</dbReference>
<accession>A0ABD3VMN2</accession>
<name>A0ABD3VMN2_SINWO</name>
<dbReference type="Proteomes" id="UP001634394">
    <property type="component" value="Unassembled WGS sequence"/>
</dbReference>
<keyword evidence="4" id="KW-1185">Reference proteome</keyword>
<evidence type="ECO:0000256" key="1">
    <source>
        <dbReference type="ARBA" id="ARBA00022837"/>
    </source>
</evidence>
<protein>
    <recommendedName>
        <fullName evidence="2">EF-hand domain-containing protein</fullName>
    </recommendedName>
</protein>
<comment type="caution">
    <text evidence="3">The sequence shown here is derived from an EMBL/GenBank/DDBJ whole genome shotgun (WGS) entry which is preliminary data.</text>
</comment>
<evidence type="ECO:0000313" key="3">
    <source>
        <dbReference type="EMBL" id="KAL3862752.1"/>
    </source>
</evidence>
<evidence type="ECO:0000259" key="2">
    <source>
        <dbReference type="PROSITE" id="PS50222"/>
    </source>
</evidence>
<feature type="domain" description="EF-hand" evidence="2">
    <location>
        <begin position="89"/>
        <end position="124"/>
    </location>
</feature>
<evidence type="ECO:0000313" key="4">
    <source>
        <dbReference type="Proteomes" id="UP001634394"/>
    </source>
</evidence>
<dbReference type="InterPro" id="IPR011992">
    <property type="entry name" value="EF-hand-dom_pair"/>
</dbReference>
<dbReference type="AlphaFoldDB" id="A0ABD3VMN2"/>
<dbReference type="SUPFAM" id="SSF47473">
    <property type="entry name" value="EF-hand"/>
    <property type="match status" value="1"/>
</dbReference>
<dbReference type="InterPro" id="IPR018247">
    <property type="entry name" value="EF_Hand_1_Ca_BS"/>
</dbReference>
<reference evidence="3 4" key="1">
    <citation type="submission" date="2024-11" db="EMBL/GenBank/DDBJ databases">
        <title>Chromosome-level genome assembly of the freshwater bivalve Anodonta woodiana.</title>
        <authorList>
            <person name="Chen X."/>
        </authorList>
    </citation>
    <scope>NUCLEOTIDE SEQUENCE [LARGE SCALE GENOMIC DNA]</scope>
    <source>
        <strain evidence="3">MN2024</strain>
        <tissue evidence="3">Gills</tissue>
    </source>
</reference>
<sequence>MERRSGLFAELFICILFTQISIAYGQLSKIDKGIFLKVSQQFVLSDRSNIDGYISLDEFLSVLLDEDINGDNAISREEWLSIDAAIGSLDKETSNRIFQAFDTDKNDVVTLPDIIATFNTIDAAIKGDGKISPFEYILAYSHLVTAVPTKKIS</sequence>
<gene>
    <name evidence="3" type="ORF">ACJMK2_008702</name>
</gene>
<dbReference type="EMBL" id="JBJQND010000011">
    <property type="protein sequence ID" value="KAL3862752.1"/>
    <property type="molecule type" value="Genomic_DNA"/>
</dbReference>
<organism evidence="3 4">
    <name type="scientific">Sinanodonta woodiana</name>
    <name type="common">Chinese pond mussel</name>
    <name type="synonym">Anodonta woodiana</name>
    <dbReference type="NCBI Taxonomy" id="1069815"/>
    <lineage>
        <taxon>Eukaryota</taxon>
        <taxon>Metazoa</taxon>
        <taxon>Spiralia</taxon>
        <taxon>Lophotrochozoa</taxon>
        <taxon>Mollusca</taxon>
        <taxon>Bivalvia</taxon>
        <taxon>Autobranchia</taxon>
        <taxon>Heteroconchia</taxon>
        <taxon>Palaeoheterodonta</taxon>
        <taxon>Unionida</taxon>
        <taxon>Unionoidea</taxon>
        <taxon>Unionidae</taxon>
        <taxon>Unioninae</taxon>
        <taxon>Sinanodonta</taxon>
    </lineage>
</organism>
<dbReference type="PROSITE" id="PS00018">
    <property type="entry name" value="EF_HAND_1"/>
    <property type="match status" value="1"/>
</dbReference>
<dbReference type="Pfam" id="PF13202">
    <property type="entry name" value="EF-hand_5"/>
    <property type="match status" value="1"/>
</dbReference>
<keyword evidence="1" id="KW-0106">Calcium</keyword>